<sequence>MNGLNIVLDINSGAVHVFDDISYDIVEDAYDKEFSYITKKYKQYSKQDLKESYDELMDLKNNSQLFVEGDYIDDLSILAEDVIKAMCLHVSHDCNLRCTYCFASQGDFGGDRELMSEEVGKKALDFLLEKSGKRKNLEVDFFGGEPLMNFEVVKKLVEYGNAQAEKKGKYFRFTITTNGLALNDDIINYINENMHNVVLSLDGRREINDKNRPLINGKGSYEYIVPKFQKLIEQRPKDKYYYVRGTFTRDNLDFSKDVKHYKDLGFELTSIEPVVGEDEFAIREEDLPAILAEYESLAKDYADMQAKDEPFKLFHFMVDLSQGPCVIKRVRGCGAGGEYLAITPTGDIYPCHQFVGEEEFKMGNILDENLQLPEKMRGTFKSANVFTKDECKNCWARYYCSGGCHANALHFNKDIQKPYETGCIMQRKRLECAIMVEAYKAINGAN</sequence>
<dbReference type="PANTHER" id="PTHR43273">
    <property type="entry name" value="ANAEROBIC SULFATASE-MATURATING ENZYME HOMOLOG ASLB-RELATED"/>
    <property type="match status" value="1"/>
</dbReference>
<dbReference type="GO" id="GO:0046872">
    <property type="term" value="F:metal ion binding"/>
    <property type="evidence" value="ECO:0007669"/>
    <property type="project" value="UniProtKB-KW"/>
</dbReference>
<dbReference type="SFLD" id="SFLDS00029">
    <property type="entry name" value="Radical_SAM"/>
    <property type="match status" value="1"/>
</dbReference>
<keyword evidence="3" id="KW-0949">S-adenosyl-L-methionine</keyword>
<dbReference type="InterPro" id="IPR000385">
    <property type="entry name" value="MoaA_NifB_PqqE_Fe-S-bd_CS"/>
</dbReference>
<dbReference type="PANTHER" id="PTHR43273:SF8">
    <property type="entry name" value="RADICAL SAM DOMAIN PROTEIN"/>
    <property type="match status" value="1"/>
</dbReference>
<dbReference type="InterPro" id="IPR023885">
    <property type="entry name" value="4Fe4S-binding_SPASM_dom"/>
</dbReference>
<dbReference type="SFLD" id="SFLDG01384">
    <property type="entry name" value="thioether_bond_formation_requi"/>
    <property type="match status" value="1"/>
</dbReference>
<comment type="caution">
    <text evidence="8">The sequence shown here is derived from an EMBL/GenBank/DDBJ whole genome shotgun (WGS) entry which is preliminary data.</text>
</comment>
<dbReference type="NCBIfam" id="TIGR04085">
    <property type="entry name" value="rSAM_more_4Fe4S"/>
    <property type="match status" value="1"/>
</dbReference>
<evidence type="ECO:0000256" key="4">
    <source>
        <dbReference type="ARBA" id="ARBA00022723"/>
    </source>
</evidence>
<dbReference type="SFLD" id="SFLDG01067">
    <property type="entry name" value="SPASM/twitch_domain_containing"/>
    <property type="match status" value="1"/>
</dbReference>
<comment type="cofactor">
    <cofactor evidence="1">
        <name>[4Fe-4S] cluster</name>
        <dbReference type="ChEBI" id="CHEBI:49883"/>
    </cofactor>
</comment>
<dbReference type="Proteomes" id="UP000093352">
    <property type="component" value="Unassembled WGS sequence"/>
</dbReference>
<dbReference type="Gene3D" id="3.20.20.70">
    <property type="entry name" value="Aldolase class I"/>
    <property type="match status" value="1"/>
</dbReference>
<dbReference type="CDD" id="cd01335">
    <property type="entry name" value="Radical_SAM"/>
    <property type="match status" value="1"/>
</dbReference>
<keyword evidence="5" id="KW-0408">Iron</keyword>
<dbReference type="PROSITE" id="PS51918">
    <property type="entry name" value="RADICAL_SAM"/>
    <property type="match status" value="1"/>
</dbReference>
<keyword evidence="4" id="KW-0479">Metal-binding</keyword>
<accession>A0A371ILZ5</accession>
<keyword evidence="2" id="KW-0004">4Fe-4S</keyword>
<keyword evidence="9" id="KW-1185">Reference proteome</keyword>
<dbReference type="Pfam" id="PF13186">
    <property type="entry name" value="SPASM"/>
    <property type="match status" value="1"/>
</dbReference>
<dbReference type="GO" id="GO:0051539">
    <property type="term" value="F:4 iron, 4 sulfur cluster binding"/>
    <property type="evidence" value="ECO:0007669"/>
    <property type="project" value="UniProtKB-KW"/>
</dbReference>
<gene>
    <name evidence="8" type="primary">scfB</name>
    <name evidence="8" type="ORF">BBG48_004955</name>
</gene>
<dbReference type="PROSITE" id="PS01305">
    <property type="entry name" value="MOAA_NIFB_PQQE"/>
    <property type="match status" value="1"/>
</dbReference>
<name>A0A371ILZ5_9FIRM</name>
<dbReference type="NCBIfam" id="TIGR03974">
    <property type="entry name" value="rSAM_six_Cys"/>
    <property type="match status" value="1"/>
</dbReference>
<organism evidence="8 9">
    <name type="scientific">Criibacterium bergeronii</name>
    <dbReference type="NCBI Taxonomy" id="1871336"/>
    <lineage>
        <taxon>Bacteria</taxon>
        <taxon>Bacillati</taxon>
        <taxon>Bacillota</taxon>
        <taxon>Clostridia</taxon>
        <taxon>Peptostreptococcales</taxon>
        <taxon>Filifactoraceae</taxon>
        <taxon>Criibacterium</taxon>
    </lineage>
</organism>
<keyword evidence="6" id="KW-0411">Iron-sulfur</keyword>
<protein>
    <submittedName>
        <fullName evidence="8">Thioether cross-link-forming SCIFF peptide maturase</fullName>
    </submittedName>
</protein>
<evidence type="ECO:0000259" key="7">
    <source>
        <dbReference type="PROSITE" id="PS51918"/>
    </source>
</evidence>
<dbReference type="InterPro" id="IPR007197">
    <property type="entry name" value="rSAM"/>
</dbReference>
<dbReference type="InterPro" id="IPR058240">
    <property type="entry name" value="rSAM_sf"/>
</dbReference>
<dbReference type="STRING" id="1871336.BBG48_06315"/>
<dbReference type="InterPro" id="IPR024025">
    <property type="entry name" value="SCIFF_rSAM_maturase"/>
</dbReference>
<dbReference type="AlphaFoldDB" id="A0A371ILZ5"/>
<dbReference type="SFLD" id="SFLDG01386">
    <property type="entry name" value="main_SPASM_domain-containing"/>
    <property type="match status" value="1"/>
</dbReference>
<dbReference type="EMBL" id="MBEW02000007">
    <property type="protein sequence ID" value="RDY21498.1"/>
    <property type="molecule type" value="Genomic_DNA"/>
</dbReference>
<evidence type="ECO:0000256" key="2">
    <source>
        <dbReference type="ARBA" id="ARBA00022485"/>
    </source>
</evidence>
<evidence type="ECO:0000313" key="8">
    <source>
        <dbReference type="EMBL" id="RDY21498.1"/>
    </source>
</evidence>
<evidence type="ECO:0000256" key="1">
    <source>
        <dbReference type="ARBA" id="ARBA00001966"/>
    </source>
</evidence>
<evidence type="ECO:0000256" key="5">
    <source>
        <dbReference type="ARBA" id="ARBA00023004"/>
    </source>
</evidence>
<dbReference type="InterPro" id="IPR047602">
    <property type="entry name" value="SPASM_CteB-like"/>
</dbReference>
<dbReference type="InterPro" id="IPR023867">
    <property type="entry name" value="Sulphatase_maturase_rSAM"/>
</dbReference>
<evidence type="ECO:0000256" key="6">
    <source>
        <dbReference type="ARBA" id="ARBA00023014"/>
    </source>
</evidence>
<dbReference type="SUPFAM" id="SSF102114">
    <property type="entry name" value="Radical SAM enzymes"/>
    <property type="match status" value="1"/>
</dbReference>
<dbReference type="GO" id="GO:0016491">
    <property type="term" value="F:oxidoreductase activity"/>
    <property type="evidence" value="ECO:0007669"/>
    <property type="project" value="InterPro"/>
</dbReference>
<evidence type="ECO:0000256" key="3">
    <source>
        <dbReference type="ARBA" id="ARBA00022691"/>
    </source>
</evidence>
<evidence type="ECO:0000313" key="9">
    <source>
        <dbReference type="Proteomes" id="UP000093352"/>
    </source>
</evidence>
<dbReference type="Pfam" id="PF04055">
    <property type="entry name" value="Radical_SAM"/>
    <property type="match status" value="1"/>
</dbReference>
<dbReference type="CDD" id="cd21124">
    <property type="entry name" value="SPASM_CteB-like"/>
    <property type="match status" value="1"/>
</dbReference>
<feature type="domain" description="Radical SAM core" evidence="7">
    <location>
        <begin position="80"/>
        <end position="305"/>
    </location>
</feature>
<proteinExistence type="predicted"/>
<dbReference type="InterPro" id="IPR013785">
    <property type="entry name" value="Aldolase_TIM"/>
</dbReference>
<reference evidence="8 9" key="1">
    <citation type="journal article" date="2016" name="Genome Announc.">
        <title>Draft Genome Sequence of Criibacterium bergeronii gen. nov., sp. nov., Strain CCRI-22567T, Isolated from a Vaginal Sample from a Woman with Bacterial Vaginosis.</title>
        <authorList>
            <person name="Maheux A.F."/>
            <person name="Berube E."/>
            <person name="Boudreau D.K."/>
            <person name="Raymond F."/>
            <person name="Corbeil J."/>
            <person name="Roy P.H."/>
            <person name="Boissinot M."/>
            <person name="Omar R.F."/>
        </authorList>
    </citation>
    <scope>NUCLEOTIDE SEQUENCE [LARGE SCALE GENOMIC DNA]</scope>
    <source>
        <strain evidence="8 9">CCRI-22567</strain>
    </source>
</reference>